<dbReference type="AlphaFoldDB" id="A0A1M5SAD2"/>
<organism evidence="1 2">
    <name type="scientific">Virgibacillus chiguensis</name>
    <dbReference type="NCBI Taxonomy" id="411959"/>
    <lineage>
        <taxon>Bacteria</taxon>
        <taxon>Bacillati</taxon>
        <taxon>Bacillota</taxon>
        <taxon>Bacilli</taxon>
        <taxon>Bacillales</taxon>
        <taxon>Bacillaceae</taxon>
        <taxon>Virgibacillus</taxon>
    </lineage>
</organism>
<gene>
    <name evidence="1" type="ORF">SAMN05421807_106113</name>
</gene>
<reference evidence="2" key="1">
    <citation type="submission" date="2016-11" db="EMBL/GenBank/DDBJ databases">
        <authorList>
            <person name="Varghese N."/>
            <person name="Submissions S."/>
        </authorList>
    </citation>
    <scope>NUCLEOTIDE SEQUENCE [LARGE SCALE GENOMIC DNA]</scope>
    <source>
        <strain evidence="2">CGMCC 1.6496</strain>
    </source>
</reference>
<dbReference type="OrthoDB" id="1644322at2"/>
<evidence type="ECO:0000313" key="2">
    <source>
        <dbReference type="Proteomes" id="UP000184079"/>
    </source>
</evidence>
<name>A0A1M5SAD2_9BACI</name>
<dbReference type="Proteomes" id="UP000184079">
    <property type="component" value="Unassembled WGS sequence"/>
</dbReference>
<evidence type="ECO:0000313" key="1">
    <source>
        <dbReference type="EMBL" id="SHH35547.1"/>
    </source>
</evidence>
<accession>A0A1M5SAD2</accession>
<proteinExistence type="predicted"/>
<dbReference type="RefSeq" id="WP_073007513.1">
    <property type="nucleotide sequence ID" value="NZ_FQXD01000006.1"/>
</dbReference>
<dbReference type="PANTHER" id="PTHR40051">
    <property type="entry name" value="IG HYPOTHETICAL 15966"/>
    <property type="match status" value="1"/>
</dbReference>
<protein>
    <submittedName>
        <fullName evidence="1">YolD-like protein</fullName>
    </submittedName>
</protein>
<sequence length="103" mass="12240">MKIYDRGTIKWTSMMLPEHVDVLQDMWEKLERKKMPILDEQKLEELDVQLQAAVRQGIVIEIKYFNGRDFLTSKGKVKQITNECLYLQSGKAIKRRQVLDIWT</sequence>
<dbReference type="EMBL" id="FQXD01000006">
    <property type="protein sequence ID" value="SHH35547.1"/>
    <property type="molecule type" value="Genomic_DNA"/>
</dbReference>
<dbReference type="InterPro" id="IPR014962">
    <property type="entry name" value="YolD"/>
</dbReference>
<dbReference type="Pfam" id="PF08863">
    <property type="entry name" value="YolD"/>
    <property type="match status" value="1"/>
</dbReference>
<dbReference type="PANTHER" id="PTHR40051:SF1">
    <property type="entry name" value="YOLD-LIKE FAMILY PROTEIN"/>
    <property type="match status" value="1"/>
</dbReference>
<keyword evidence="2" id="KW-1185">Reference proteome</keyword>